<gene>
    <name evidence="3" type="ORF">GA0070617_5844</name>
</gene>
<evidence type="ECO:0000313" key="4">
    <source>
        <dbReference type="Proteomes" id="UP000198937"/>
    </source>
</evidence>
<sequence length="173" mass="17363">MLWAVPAMVLLAWFGAAQAEPRHAVTTAALALALGVAILGNGLGGADPSLEATAAIRWAPRRALHLAAIAVLTATVVTVVTTAPAGVVLRDAAGLTGLAALAATLFGRRLAWTLPVVTGCVSAGIPAIPEPFALYLLTWAGQPPDSVAALTTAAVFAVTGAAAYLTRGPRRIG</sequence>
<feature type="chain" id="PRO_5039585333" evidence="2">
    <location>
        <begin position="20"/>
        <end position="173"/>
    </location>
</feature>
<evidence type="ECO:0000256" key="1">
    <source>
        <dbReference type="SAM" id="Phobius"/>
    </source>
</evidence>
<organism evidence="3 4">
    <name type="scientific">Micromonospora yangpuensis</name>
    <dbReference type="NCBI Taxonomy" id="683228"/>
    <lineage>
        <taxon>Bacteria</taxon>
        <taxon>Bacillati</taxon>
        <taxon>Actinomycetota</taxon>
        <taxon>Actinomycetes</taxon>
        <taxon>Micromonosporales</taxon>
        <taxon>Micromonosporaceae</taxon>
        <taxon>Micromonospora</taxon>
    </lineage>
</organism>
<name>A0A1C6VH80_9ACTN</name>
<keyword evidence="1" id="KW-1133">Transmembrane helix</keyword>
<feature type="transmembrane region" description="Helical" evidence="1">
    <location>
        <begin position="146"/>
        <end position="165"/>
    </location>
</feature>
<dbReference type="EMBL" id="FMIA01000002">
    <property type="protein sequence ID" value="SCL65706.1"/>
    <property type="molecule type" value="Genomic_DNA"/>
</dbReference>
<keyword evidence="1" id="KW-0472">Membrane</keyword>
<protein>
    <submittedName>
        <fullName evidence="3">Uncharacterized protein</fullName>
    </submittedName>
</protein>
<dbReference type="AlphaFoldDB" id="A0A1C6VH80"/>
<reference evidence="3 4" key="1">
    <citation type="submission" date="2016-06" db="EMBL/GenBank/DDBJ databases">
        <authorList>
            <person name="Kjaerup R.B."/>
            <person name="Dalgaard T.S."/>
            <person name="Juul-Madsen H.R."/>
        </authorList>
    </citation>
    <scope>NUCLEOTIDE SEQUENCE [LARGE SCALE GENOMIC DNA]</scope>
    <source>
        <strain evidence="3 4">DSM 45577</strain>
    </source>
</reference>
<keyword evidence="1" id="KW-0812">Transmembrane</keyword>
<proteinExistence type="predicted"/>
<feature type="transmembrane region" description="Helical" evidence="1">
    <location>
        <begin position="29"/>
        <end position="50"/>
    </location>
</feature>
<feature type="transmembrane region" description="Helical" evidence="1">
    <location>
        <begin position="87"/>
        <end position="107"/>
    </location>
</feature>
<feature type="transmembrane region" description="Helical" evidence="1">
    <location>
        <begin position="114"/>
        <end position="140"/>
    </location>
</feature>
<evidence type="ECO:0000256" key="2">
    <source>
        <dbReference type="SAM" id="SignalP"/>
    </source>
</evidence>
<feature type="signal peptide" evidence="2">
    <location>
        <begin position="1"/>
        <end position="19"/>
    </location>
</feature>
<keyword evidence="4" id="KW-1185">Reference proteome</keyword>
<dbReference type="Proteomes" id="UP000198937">
    <property type="component" value="Unassembled WGS sequence"/>
</dbReference>
<keyword evidence="2" id="KW-0732">Signal</keyword>
<evidence type="ECO:0000313" key="3">
    <source>
        <dbReference type="EMBL" id="SCL65706.1"/>
    </source>
</evidence>
<feature type="transmembrane region" description="Helical" evidence="1">
    <location>
        <begin position="62"/>
        <end position="81"/>
    </location>
</feature>
<accession>A0A1C6VH80</accession>